<gene>
    <name evidence="1" type="ordered locus">ETAE_0385</name>
</gene>
<dbReference type="AlphaFoldDB" id="A0AAU8P104"/>
<dbReference type="Proteomes" id="UP000002634">
    <property type="component" value="Chromosome"/>
</dbReference>
<dbReference type="EMBL" id="CP001135">
    <property type="protein sequence ID" value="ACY83232.1"/>
    <property type="molecule type" value="Genomic_DNA"/>
</dbReference>
<dbReference type="KEGG" id="etr:ETAE_0385"/>
<proteinExistence type="predicted"/>
<keyword evidence="2" id="KW-1185">Reference proteome</keyword>
<protein>
    <submittedName>
        <fullName evidence="1">Uncharacterized protein</fullName>
    </submittedName>
</protein>
<name>A0AAU8P104_EDWPI</name>
<reference evidence="1 2" key="1">
    <citation type="journal article" date="2009" name="PLoS ONE">
        <title>Genome sequence of the versatile fish pathogen Edwardsiella tarda provides insights into its adaptation to broad host ranges and intracellular niches.</title>
        <authorList>
            <person name="Wang Q."/>
            <person name="Yang M."/>
            <person name="Xiao J."/>
            <person name="Wu H."/>
            <person name="Wang X."/>
            <person name="Lv Y."/>
            <person name="Xu L."/>
            <person name="Zheng H."/>
            <person name="Wang S."/>
            <person name="Zhao G."/>
            <person name="Liu Q."/>
            <person name="Zhang Y."/>
        </authorList>
    </citation>
    <scope>NUCLEOTIDE SEQUENCE [LARGE SCALE GENOMIC DNA]</scope>
    <source>
        <strain evidence="2">EIB202 / CCTCC M208068</strain>
    </source>
</reference>
<evidence type="ECO:0000313" key="1">
    <source>
        <dbReference type="EMBL" id="ACY83232.1"/>
    </source>
</evidence>
<organism evidence="1 2">
    <name type="scientific">Edwardsiella piscicida</name>
    <dbReference type="NCBI Taxonomy" id="1263550"/>
    <lineage>
        <taxon>Bacteria</taxon>
        <taxon>Pseudomonadati</taxon>
        <taxon>Pseudomonadota</taxon>
        <taxon>Gammaproteobacteria</taxon>
        <taxon>Enterobacterales</taxon>
        <taxon>Hafniaceae</taxon>
        <taxon>Edwardsiella</taxon>
    </lineage>
</organism>
<sequence>MRKIRTCFTSDYACVTSTLCFTLQQHHINNISFTFSVRLLSFSRSTRGDGFMIRPLYAVCAAHARMTRIFTD</sequence>
<evidence type="ECO:0000313" key="2">
    <source>
        <dbReference type="Proteomes" id="UP000002634"/>
    </source>
</evidence>
<accession>A0AAU8P104</accession>